<proteinExistence type="predicted"/>
<organism evidence="1 2">
    <name type="scientific">Halonotius pteroides</name>
    <dbReference type="NCBI Taxonomy" id="268735"/>
    <lineage>
        <taxon>Archaea</taxon>
        <taxon>Methanobacteriati</taxon>
        <taxon>Methanobacteriota</taxon>
        <taxon>Stenosarchaea group</taxon>
        <taxon>Halobacteria</taxon>
        <taxon>Halobacteriales</taxon>
        <taxon>Haloferacaceae</taxon>
        <taxon>Halonotius</taxon>
    </lineage>
</organism>
<dbReference type="RefSeq" id="WP_120086256.1">
    <property type="nucleotide sequence ID" value="NZ_QMDW01000031.1"/>
</dbReference>
<protein>
    <submittedName>
        <fullName evidence="1">Uncharacterized protein</fullName>
    </submittedName>
</protein>
<dbReference type="Proteomes" id="UP000281564">
    <property type="component" value="Unassembled WGS sequence"/>
</dbReference>
<sequence length="232" mass="25624">MTDGQCYLCGETYTKRGMNRHLRSCLPAPETGTNAVVLRISGTQRSDYWIHTLLHRETTLLTLDSFLRDFWVECCHHLSSFEIGGTDYKNDSPGVLGAESQRGQSMDVSLGTVLDRHTAKEISYVYDWGSSTNLTLSVVETGQWELSTLASDSEEDISTPKEGLLLLTRNELPDRECASCGDAAEQICQGCLHHRGPDALYCQARADDHDCGRPQFLPVVNSPRSGVCGYTG</sequence>
<evidence type="ECO:0000313" key="2">
    <source>
        <dbReference type="Proteomes" id="UP000281564"/>
    </source>
</evidence>
<reference evidence="1 2" key="1">
    <citation type="submission" date="2018-06" db="EMBL/GenBank/DDBJ databases">
        <title>Halonotius sp. F13-13 a new haloarchaeeon isolated from a solar saltern from Isla Cristina, Huelva, Spain.</title>
        <authorList>
            <person name="Duran-Viseras A."/>
            <person name="Sanchez-Porro C."/>
            <person name="Ventosa A."/>
        </authorList>
    </citation>
    <scope>NUCLEOTIDE SEQUENCE [LARGE SCALE GENOMIC DNA]</scope>
    <source>
        <strain evidence="1 2">CECT 7525</strain>
    </source>
</reference>
<dbReference type="InterPro" id="IPR024047">
    <property type="entry name" value="MM3350-like_sf"/>
</dbReference>
<accession>A0A3A6Q256</accession>
<evidence type="ECO:0000313" key="1">
    <source>
        <dbReference type="EMBL" id="RJX47840.1"/>
    </source>
</evidence>
<dbReference type="OrthoDB" id="117055at2157"/>
<name>A0A3A6Q256_9EURY</name>
<dbReference type="SUPFAM" id="SSF159941">
    <property type="entry name" value="MM3350-like"/>
    <property type="match status" value="1"/>
</dbReference>
<dbReference type="EMBL" id="QMDW01000031">
    <property type="protein sequence ID" value="RJX47840.1"/>
    <property type="molecule type" value="Genomic_DNA"/>
</dbReference>
<dbReference type="AlphaFoldDB" id="A0A3A6Q256"/>
<keyword evidence="2" id="KW-1185">Reference proteome</keyword>
<gene>
    <name evidence="1" type="ORF">DP106_13860</name>
</gene>
<comment type="caution">
    <text evidence="1">The sequence shown here is derived from an EMBL/GenBank/DDBJ whole genome shotgun (WGS) entry which is preliminary data.</text>
</comment>